<name>G8LTB9_ACECE</name>
<accession>G8LTB9</accession>
<sequence length="131" mass="14930" precursor="true">MKRACKFLYVTLIFSSILTACSKETVSNNSDMGLETLQPIITAEKEKFKGFQIGYKDDLGGTIIAIEKIDKYNLKNLSGISRNGRYFLFHNAGQTESGLEDNTTLTIWDNEEKRYMPKLRESMYRLSGDIP</sequence>
<proteinExistence type="predicted"/>
<reference evidence="2 3" key="2">
    <citation type="journal article" date="2012" name="Stand. Genomic Sci.">
        <title>Complete Genome Sequence of Clostridium clariflavum DSM 19732.</title>
        <authorList>
            <person name="Izquierdo J.A."/>
            <person name="Goodwin L."/>
            <person name="Davenport K.W."/>
            <person name="Teshima H."/>
            <person name="Bruce D."/>
            <person name="Detter C."/>
            <person name="Tapia R."/>
            <person name="Han S."/>
            <person name="Land M."/>
            <person name="Hauser L."/>
            <person name="Jeffries C.D."/>
            <person name="Han J."/>
            <person name="Pitluck S."/>
            <person name="Nolan M."/>
            <person name="Chen A."/>
            <person name="Huntemann M."/>
            <person name="Mavromatis K."/>
            <person name="Mikhailova N."/>
            <person name="Liolios K."/>
            <person name="Woyke T."/>
            <person name="Lynd L.R."/>
        </authorList>
    </citation>
    <scope>NUCLEOTIDE SEQUENCE [LARGE SCALE GENOMIC DNA]</scope>
    <source>
        <strain evidence="3">DSM 19732 / NBRC 101661 / EBR45</strain>
    </source>
</reference>
<evidence type="ECO:0000256" key="1">
    <source>
        <dbReference type="SAM" id="SignalP"/>
    </source>
</evidence>
<dbReference type="EMBL" id="CP003065">
    <property type="protein sequence ID" value="AEV68366.1"/>
    <property type="molecule type" value="Genomic_DNA"/>
</dbReference>
<dbReference type="RefSeq" id="WP_014254952.1">
    <property type="nucleotide sequence ID" value="NC_016627.1"/>
</dbReference>
<dbReference type="STRING" id="720554.Clocl_1756"/>
<dbReference type="Proteomes" id="UP000005435">
    <property type="component" value="Chromosome"/>
</dbReference>
<feature type="chain" id="PRO_5039528964" evidence="1">
    <location>
        <begin position="23"/>
        <end position="131"/>
    </location>
</feature>
<reference evidence="3" key="1">
    <citation type="submission" date="2011-12" db="EMBL/GenBank/DDBJ databases">
        <title>Complete sequence of Clostridium clariflavum DSM 19732.</title>
        <authorList>
            <consortium name="US DOE Joint Genome Institute"/>
            <person name="Lucas S."/>
            <person name="Han J."/>
            <person name="Lapidus A."/>
            <person name="Cheng J.-F."/>
            <person name="Goodwin L."/>
            <person name="Pitluck S."/>
            <person name="Peters L."/>
            <person name="Teshima H."/>
            <person name="Detter J.C."/>
            <person name="Han C."/>
            <person name="Tapia R."/>
            <person name="Land M."/>
            <person name="Hauser L."/>
            <person name="Kyrpides N."/>
            <person name="Ivanova N."/>
            <person name="Pagani I."/>
            <person name="Kitzmiller T."/>
            <person name="Lynd L."/>
            <person name="Izquierdo J."/>
            <person name="Woyke T."/>
        </authorList>
    </citation>
    <scope>NUCLEOTIDE SEQUENCE [LARGE SCALE GENOMIC DNA]</scope>
    <source>
        <strain evidence="3">DSM 19732 / NBRC 101661 / EBR45</strain>
    </source>
</reference>
<dbReference type="PROSITE" id="PS51257">
    <property type="entry name" value="PROKAR_LIPOPROTEIN"/>
    <property type="match status" value="1"/>
</dbReference>
<keyword evidence="1" id="KW-0732">Signal</keyword>
<evidence type="ECO:0000313" key="2">
    <source>
        <dbReference type="EMBL" id="AEV68366.1"/>
    </source>
</evidence>
<keyword evidence="3" id="KW-1185">Reference proteome</keyword>
<feature type="signal peptide" evidence="1">
    <location>
        <begin position="1"/>
        <end position="22"/>
    </location>
</feature>
<dbReference type="HOGENOM" id="CLU_1923905_0_0_9"/>
<protein>
    <submittedName>
        <fullName evidence="2">Uncharacterized protein</fullName>
    </submittedName>
</protein>
<gene>
    <name evidence="2" type="ordered locus">Clocl_1756</name>
</gene>
<evidence type="ECO:0000313" key="3">
    <source>
        <dbReference type="Proteomes" id="UP000005435"/>
    </source>
</evidence>
<organism evidence="2 3">
    <name type="scientific">Acetivibrio clariflavus (strain DSM 19732 / NBRC 101661 / EBR45)</name>
    <name type="common">Clostridium clariflavum</name>
    <dbReference type="NCBI Taxonomy" id="720554"/>
    <lineage>
        <taxon>Bacteria</taxon>
        <taxon>Bacillati</taxon>
        <taxon>Bacillota</taxon>
        <taxon>Clostridia</taxon>
        <taxon>Eubacteriales</taxon>
        <taxon>Oscillospiraceae</taxon>
        <taxon>Acetivibrio</taxon>
    </lineage>
</organism>
<dbReference type="AlphaFoldDB" id="G8LTB9"/>
<dbReference type="KEGG" id="ccl:Clocl_1756"/>